<dbReference type="PROSITE" id="PS51819">
    <property type="entry name" value="VOC"/>
    <property type="match status" value="2"/>
</dbReference>
<organism evidence="2 3">
    <name type="scientific">Rhodophyticola porphyridii</name>
    <dbReference type="NCBI Taxonomy" id="1852017"/>
    <lineage>
        <taxon>Bacteria</taxon>
        <taxon>Pseudomonadati</taxon>
        <taxon>Pseudomonadota</taxon>
        <taxon>Alphaproteobacteria</taxon>
        <taxon>Rhodobacterales</taxon>
        <taxon>Roseobacteraceae</taxon>
        <taxon>Rhodophyticola</taxon>
    </lineage>
</organism>
<dbReference type="InterPro" id="IPR037523">
    <property type="entry name" value="VOC_core"/>
</dbReference>
<dbReference type="CDD" id="cd08347">
    <property type="entry name" value="PcpA_C_like"/>
    <property type="match status" value="1"/>
</dbReference>
<dbReference type="Pfam" id="PF00903">
    <property type="entry name" value="Glyoxalase"/>
    <property type="match status" value="2"/>
</dbReference>
<dbReference type="OrthoDB" id="9785698at2"/>
<accession>A0A3L9YC70</accession>
<name>A0A3L9YC70_9RHOB</name>
<reference evidence="2 3" key="1">
    <citation type="submission" date="2018-10" db="EMBL/GenBank/DDBJ databases">
        <authorList>
            <person name="Jung H.S."/>
            <person name="Jeon C.O."/>
        </authorList>
    </citation>
    <scope>NUCLEOTIDE SEQUENCE [LARGE SCALE GENOMIC DNA]</scope>
    <source>
        <strain evidence="2 3">MA-7-27</strain>
    </source>
</reference>
<proteinExistence type="predicted"/>
<gene>
    <name evidence="2" type="ORF">D9R08_02335</name>
</gene>
<feature type="domain" description="VOC" evidence="1">
    <location>
        <begin position="7"/>
        <end position="132"/>
    </location>
</feature>
<dbReference type="InterPro" id="IPR029068">
    <property type="entry name" value="Glyas_Bleomycin-R_OHBP_Dase"/>
</dbReference>
<keyword evidence="2" id="KW-0560">Oxidoreductase</keyword>
<dbReference type="InterPro" id="IPR052537">
    <property type="entry name" value="Extradiol_RC_dioxygenase"/>
</dbReference>
<sequence length="306" mass="33075">MTRSIPGLHHVTAISGPPQANVDFFTGVLGQRLVKKTVNFDDPGTYHLYYGDRTGSPGTILTFFPFADAGPGRAGPGMASAYGYAVPAGRFDPWMERLAEAAVAFDGPVERFGARVITLADPDGAPVELIETDRESAEDLDGFHSVTLWERDTEPTARLLVDVFGYEHAGHETRGGVERLRLKAPGDARGGVVDLIRSDAPSIGRQGAGSIHHVAFRAENDAVQQAWRETLTSAGFGPTPVIDRQYFNAIYFREPGGVLFEIATDPPGFAVDEDVADLGTALKLPAQYEAQRDRIEQVLPPLKVTT</sequence>
<keyword evidence="3" id="KW-1185">Reference proteome</keyword>
<evidence type="ECO:0000313" key="3">
    <source>
        <dbReference type="Proteomes" id="UP000281343"/>
    </source>
</evidence>
<evidence type="ECO:0000313" key="2">
    <source>
        <dbReference type="EMBL" id="RMA43783.1"/>
    </source>
</evidence>
<evidence type="ECO:0000259" key="1">
    <source>
        <dbReference type="PROSITE" id="PS51819"/>
    </source>
</evidence>
<dbReference type="SUPFAM" id="SSF54593">
    <property type="entry name" value="Glyoxalase/Bleomycin resistance protein/Dihydroxybiphenyl dioxygenase"/>
    <property type="match status" value="1"/>
</dbReference>
<dbReference type="EMBL" id="RCNT01000001">
    <property type="protein sequence ID" value="RMA43783.1"/>
    <property type="molecule type" value="Genomic_DNA"/>
</dbReference>
<dbReference type="AlphaFoldDB" id="A0A3L9YC70"/>
<dbReference type="Proteomes" id="UP000281343">
    <property type="component" value="Unassembled WGS sequence"/>
</dbReference>
<dbReference type="InterPro" id="IPR004360">
    <property type="entry name" value="Glyas_Fos-R_dOase_dom"/>
</dbReference>
<dbReference type="RefSeq" id="WP_121896374.1">
    <property type="nucleotide sequence ID" value="NZ_RCNT01000001.1"/>
</dbReference>
<protein>
    <submittedName>
        <fullName evidence="2">Ring-cleaving dioxygenase</fullName>
    </submittedName>
</protein>
<dbReference type="PANTHER" id="PTHR36110">
    <property type="entry name" value="RING-CLEAVING DIOXYGENASE MHQE-RELATED"/>
    <property type="match status" value="1"/>
</dbReference>
<comment type="caution">
    <text evidence="2">The sequence shown here is derived from an EMBL/GenBank/DDBJ whole genome shotgun (WGS) entry which is preliminary data.</text>
</comment>
<feature type="domain" description="VOC" evidence="1">
    <location>
        <begin position="142"/>
        <end position="265"/>
    </location>
</feature>
<dbReference type="Gene3D" id="3.10.180.10">
    <property type="entry name" value="2,3-Dihydroxybiphenyl 1,2-Dioxygenase, domain 1"/>
    <property type="match status" value="2"/>
</dbReference>
<dbReference type="GO" id="GO:0051213">
    <property type="term" value="F:dioxygenase activity"/>
    <property type="evidence" value="ECO:0007669"/>
    <property type="project" value="UniProtKB-KW"/>
</dbReference>
<dbReference type="PANTHER" id="PTHR36110:SF2">
    <property type="entry name" value="RING-CLEAVING DIOXYGENASE MHQE-RELATED"/>
    <property type="match status" value="1"/>
</dbReference>
<keyword evidence="2" id="KW-0223">Dioxygenase</keyword>